<evidence type="ECO:0000313" key="2">
    <source>
        <dbReference type="Proteomes" id="UP000016922"/>
    </source>
</evidence>
<gene>
    <name evidence="1" type="ORF">GLAREA_10876</name>
</gene>
<dbReference type="KEGG" id="glz:GLAREA_10876"/>
<organism evidence="1 2">
    <name type="scientific">Glarea lozoyensis (strain ATCC 20868 / MF5171)</name>
    <dbReference type="NCBI Taxonomy" id="1116229"/>
    <lineage>
        <taxon>Eukaryota</taxon>
        <taxon>Fungi</taxon>
        <taxon>Dikarya</taxon>
        <taxon>Ascomycota</taxon>
        <taxon>Pezizomycotina</taxon>
        <taxon>Leotiomycetes</taxon>
        <taxon>Helotiales</taxon>
        <taxon>Helotiaceae</taxon>
        <taxon>Glarea</taxon>
    </lineage>
</organism>
<dbReference type="GeneID" id="19469921"/>
<evidence type="ECO:0000313" key="1">
    <source>
        <dbReference type="EMBL" id="EPE35180.1"/>
    </source>
</evidence>
<dbReference type="HOGENOM" id="CLU_2264026_0_0_1"/>
<dbReference type="RefSeq" id="XP_008078167.1">
    <property type="nucleotide sequence ID" value="XM_008079976.1"/>
</dbReference>
<protein>
    <submittedName>
        <fullName evidence="1">Uncharacterized protein</fullName>
    </submittedName>
</protein>
<proteinExistence type="predicted"/>
<accession>S3DBS5</accession>
<dbReference type="AlphaFoldDB" id="S3DBS5"/>
<sequence>MHLHHLYRRLRNWISSKQHLHGSRSSQGGYYAILTPRHKHEPGLNSLEYGDEMDGFKPRREVESEALEEAHGNGETVKILLNGETISKGCEEEEEGLHRVGKH</sequence>
<keyword evidence="2" id="KW-1185">Reference proteome</keyword>
<name>S3DBS5_GLAL2</name>
<reference evidence="1 2" key="1">
    <citation type="journal article" date="2013" name="BMC Genomics">
        <title>Genomics-driven discovery of the pneumocandin biosynthetic gene cluster in the fungus Glarea lozoyensis.</title>
        <authorList>
            <person name="Chen L."/>
            <person name="Yue Q."/>
            <person name="Zhang X."/>
            <person name="Xiang M."/>
            <person name="Wang C."/>
            <person name="Li S."/>
            <person name="Che Y."/>
            <person name="Ortiz-Lopez F.J."/>
            <person name="Bills G.F."/>
            <person name="Liu X."/>
            <person name="An Z."/>
        </authorList>
    </citation>
    <scope>NUCLEOTIDE SEQUENCE [LARGE SCALE GENOMIC DNA]</scope>
    <source>
        <strain evidence="2">ATCC 20868 / MF5171</strain>
    </source>
</reference>
<dbReference type="Proteomes" id="UP000016922">
    <property type="component" value="Unassembled WGS sequence"/>
</dbReference>
<dbReference type="EMBL" id="KE145355">
    <property type="protein sequence ID" value="EPE35180.1"/>
    <property type="molecule type" value="Genomic_DNA"/>
</dbReference>